<protein>
    <submittedName>
        <fullName evidence="4">GIY-YIG nuclease superfamily protein</fullName>
    </submittedName>
</protein>
<dbReference type="Proteomes" id="UP000259765">
    <property type="component" value="Segment"/>
</dbReference>
<evidence type="ECO:0000313" key="5">
    <source>
        <dbReference type="Proteomes" id="UP000259765"/>
    </source>
</evidence>
<proteinExistence type="predicted"/>
<keyword evidence="2" id="KW-0460">Magnesium</keyword>
<keyword evidence="5" id="KW-1185">Reference proteome</keyword>
<feature type="domain" description="GIY-YIG" evidence="3">
    <location>
        <begin position="1"/>
        <end position="90"/>
    </location>
</feature>
<accession>A0A2I7R0R9</accession>
<organism evidence="4 5">
    <name type="scientific">Vibrio phage 1.097.O._10N.286.49.B3</name>
    <dbReference type="NCBI Taxonomy" id="1881383"/>
    <lineage>
        <taxon>Viruses</taxon>
        <taxon>Duplodnaviria</taxon>
        <taxon>Heunggongvirae</taxon>
        <taxon>Uroviricota</taxon>
        <taxon>Caudoviricetes</taxon>
        <taxon>Schitoviridae</taxon>
        <taxon>Pontosvirinae</taxon>
        <taxon>Dorisvirus</taxon>
        <taxon>Dorisvirus 49B3</taxon>
    </lineage>
</organism>
<evidence type="ECO:0000256" key="1">
    <source>
        <dbReference type="ARBA" id="ARBA00001946"/>
    </source>
</evidence>
<dbReference type="InterPro" id="IPR000305">
    <property type="entry name" value="GIY-YIG_endonuc"/>
</dbReference>
<sequence>MSKYVYVIRLEDGCWYIGYTTDIKQRINLHLNTVSGPKWTKLHKPIEVVHIEECDGPEREVELTLELARRYGCAQVRGGAWTRHDCPVNLGTTECPIPEEATLFTLPAPEVYIKSCKLPYGIYKNKKACLK</sequence>
<evidence type="ECO:0000259" key="3">
    <source>
        <dbReference type="PROSITE" id="PS50164"/>
    </source>
</evidence>
<dbReference type="EMBL" id="MG592470">
    <property type="protein sequence ID" value="AUR87215.1"/>
    <property type="molecule type" value="Genomic_DNA"/>
</dbReference>
<evidence type="ECO:0000313" key="4">
    <source>
        <dbReference type="EMBL" id="AUR87215.1"/>
    </source>
</evidence>
<dbReference type="Gene3D" id="3.40.1440.10">
    <property type="entry name" value="GIY-YIG endonuclease"/>
    <property type="match status" value="1"/>
</dbReference>
<dbReference type="SUPFAM" id="SSF82771">
    <property type="entry name" value="GIY-YIG endonuclease"/>
    <property type="match status" value="1"/>
</dbReference>
<dbReference type="InterPro" id="IPR035901">
    <property type="entry name" value="GIY-YIG_endonuc_sf"/>
</dbReference>
<reference evidence="4 5" key="1">
    <citation type="submission" date="2017-11" db="EMBL/GenBank/DDBJ databases">
        <title>A major lineage of nontailed dsDNA viruses as unrecognized killers of marine bacteria.</title>
        <authorList>
            <person name="Kauffman K.M."/>
            <person name="Hussain F.A."/>
            <person name="Yang J."/>
            <person name="Arevalo P."/>
            <person name="Brown J.M."/>
            <person name="Chang W.K."/>
            <person name="VanInsberghe D."/>
            <person name="Elsherbini J."/>
            <person name="Cutler M.B."/>
            <person name="Kelly L."/>
            <person name="Polz M.F."/>
        </authorList>
    </citation>
    <scope>NUCLEOTIDE SEQUENCE [LARGE SCALE GENOMIC DNA]</scope>
</reference>
<dbReference type="PROSITE" id="PS50164">
    <property type="entry name" value="GIY_YIG"/>
    <property type="match status" value="1"/>
</dbReference>
<comment type="cofactor">
    <cofactor evidence="1">
        <name>Mg(2+)</name>
        <dbReference type="ChEBI" id="CHEBI:18420"/>
    </cofactor>
</comment>
<dbReference type="Pfam" id="PF01541">
    <property type="entry name" value="GIY-YIG"/>
    <property type="match status" value="1"/>
</dbReference>
<gene>
    <name evidence="4" type="ORF">NVP1097O_69</name>
</gene>
<name>A0A2I7R0R9_9CAUD</name>
<evidence type="ECO:0000256" key="2">
    <source>
        <dbReference type="ARBA" id="ARBA00022842"/>
    </source>
</evidence>